<organism evidence="3 4">
    <name type="scientific">Dispira parvispora</name>
    <dbReference type="NCBI Taxonomy" id="1520584"/>
    <lineage>
        <taxon>Eukaryota</taxon>
        <taxon>Fungi</taxon>
        <taxon>Fungi incertae sedis</taxon>
        <taxon>Zoopagomycota</taxon>
        <taxon>Kickxellomycotina</taxon>
        <taxon>Dimargaritomycetes</taxon>
        <taxon>Dimargaritales</taxon>
        <taxon>Dimargaritaceae</taxon>
        <taxon>Dispira</taxon>
    </lineage>
</organism>
<sequence length="313" mass="35610">MSPNGPNPHQGLYVRSTNVWRTQQSAQSLLQGMFPSRSRDSDAIVSQVVYPDHAETMYAPLDRCPRLTTVRHAIREESVWQDFTKHVAELRGTLNDILATHDNPVYQDRLGRFHDVVMTLHCHNKAMPSNGGASVTKDLRKELMKFANWEHIYPRRDSPHYQEYLSLGIGFFIHELAKSWEKAGLSNGERVAGVSADQRAAKHRDYPEDANAPLMEIYSGHDDTLMFLAGVLGQSDMEWPPYASQLIFEFWEKSGETLVRVLYNGSPLSSPHCNFEACPMEKFEEIMRRYITNDPKRCGAKSFSDSAGPSFEK</sequence>
<dbReference type="PANTHER" id="PTHR11567">
    <property type="entry name" value="ACID PHOSPHATASE-RELATED"/>
    <property type="match status" value="1"/>
</dbReference>
<evidence type="ECO:0008006" key="5">
    <source>
        <dbReference type="Google" id="ProtNLM"/>
    </source>
</evidence>
<dbReference type="OrthoDB" id="10257284at2759"/>
<protein>
    <recommendedName>
        <fullName evidence="5">Acid phosphatase</fullName>
    </recommendedName>
</protein>
<dbReference type="AlphaFoldDB" id="A0A9W8E4K2"/>
<dbReference type="Gene3D" id="3.40.50.1240">
    <property type="entry name" value="Phosphoglycerate mutase-like"/>
    <property type="match status" value="1"/>
</dbReference>
<proteinExistence type="inferred from homology"/>
<evidence type="ECO:0000313" key="3">
    <source>
        <dbReference type="EMBL" id="KAJ1956125.1"/>
    </source>
</evidence>
<dbReference type="InterPro" id="IPR000560">
    <property type="entry name" value="His_Pase_clade-2"/>
</dbReference>
<dbReference type="Pfam" id="PF00328">
    <property type="entry name" value="His_Phos_2"/>
    <property type="match status" value="1"/>
</dbReference>
<keyword evidence="2" id="KW-0378">Hydrolase</keyword>
<name>A0A9W8E4K2_9FUNG</name>
<dbReference type="SUPFAM" id="SSF53254">
    <property type="entry name" value="Phosphoglycerate mutase-like"/>
    <property type="match status" value="1"/>
</dbReference>
<reference evidence="3" key="1">
    <citation type="submission" date="2022-07" db="EMBL/GenBank/DDBJ databases">
        <title>Phylogenomic reconstructions and comparative analyses of Kickxellomycotina fungi.</title>
        <authorList>
            <person name="Reynolds N.K."/>
            <person name="Stajich J.E."/>
            <person name="Barry K."/>
            <person name="Grigoriev I.V."/>
            <person name="Crous P."/>
            <person name="Smith M.E."/>
        </authorList>
    </citation>
    <scope>NUCLEOTIDE SEQUENCE</scope>
    <source>
        <strain evidence="3">RSA 1196</strain>
    </source>
</reference>
<dbReference type="GO" id="GO:0016791">
    <property type="term" value="F:phosphatase activity"/>
    <property type="evidence" value="ECO:0007669"/>
    <property type="project" value="TreeGrafter"/>
</dbReference>
<gene>
    <name evidence="3" type="ORF">IWQ62_005374</name>
</gene>
<dbReference type="InterPro" id="IPR050645">
    <property type="entry name" value="Histidine_acid_phosphatase"/>
</dbReference>
<dbReference type="EMBL" id="JANBPY010002186">
    <property type="protein sequence ID" value="KAJ1956125.1"/>
    <property type="molecule type" value="Genomic_DNA"/>
</dbReference>
<dbReference type="Proteomes" id="UP001150925">
    <property type="component" value="Unassembled WGS sequence"/>
</dbReference>
<dbReference type="InterPro" id="IPR029033">
    <property type="entry name" value="His_PPase_superfam"/>
</dbReference>
<evidence type="ECO:0000256" key="2">
    <source>
        <dbReference type="ARBA" id="ARBA00022801"/>
    </source>
</evidence>
<evidence type="ECO:0000256" key="1">
    <source>
        <dbReference type="ARBA" id="ARBA00005375"/>
    </source>
</evidence>
<accession>A0A9W8E4K2</accession>
<dbReference type="PANTHER" id="PTHR11567:SF110">
    <property type="entry name" value="2-PHOSPHOXYLOSE PHOSPHATASE 1"/>
    <property type="match status" value="1"/>
</dbReference>
<comment type="similarity">
    <text evidence="1">Belongs to the histidine acid phosphatase family.</text>
</comment>
<keyword evidence="4" id="KW-1185">Reference proteome</keyword>
<comment type="caution">
    <text evidence="3">The sequence shown here is derived from an EMBL/GenBank/DDBJ whole genome shotgun (WGS) entry which is preliminary data.</text>
</comment>
<evidence type="ECO:0000313" key="4">
    <source>
        <dbReference type="Proteomes" id="UP001150925"/>
    </source>
</evidence>